<protein>
    <submittedName>
        <fullName evidence="5">A1 cistron-splicing factor</fullName>
    </submittedName>
</protein>
<dbReference type="Proteomes" id="UP000799538">
    <property type="component" value="Unassembled WGS sequence"/>
</dbReference>
<dbReference type="Gene3D" id="2.60.34.20">
    <property type="match status" value="1"/>
</dbReference>
<dbReference type="InterPro" id="IPR033647">
    <property type="entry name" value="Aar2_N"/>
</dbReference>
<dbReference type="GO" id="GO:0000244">
    <property type="term" value="P:spliceosomal tri-snRNP complex assembly"/>
    <property type="evidence" value="ECO:0007669"/>
    <property type="project" value="TreeGrafter"/>
</dbReference>
<evidence type="ECO:0000259" key="3">
    <source>
        <dbReference type="Pfam" id="PF05282"/>
    </source>
</evidence>
<keyword evidence="6" id="KW-1185">Reference proteome</keyword>
<feature type="domain" description="AAR2 C-terminal" evidence="3">
    <location>
        <begin position="188"/>
        <end position="374"/>
    </location>
</feature>
<feature type="compositionally biased region" description="Gly residues" evidence="2">
    <location>
        <begin position="390"/>
        <end position="399"/>
    </location>
</feature>
<dbReference type="InterPro" id="IPR033648">
    <property type="entry name" value="AAR2_C"/>
</dbReference>
<evidence type="ECO:0000256" key="2">
    <source>
        <dbReference type="SAM" id="MobiDB-lite"/>
    </source>
</evidence>
<dbReference type="Pfam" id="PF05282">
    <property type="entry name" value="AAR2"/>
    <property type="match status" value="1"/>
</dbReference>
<dbReference type="Gene3D" id="1.25.40.550">
    <property type="entry name" value="Aar2, C-terminal domain-like"/>
    <property type="match status" value="1"/>
</dbReference>
<name>A0A6A6GL01_9PEZI</name>
<dbReference type="CDD" id="cd13777">
    <property type="entry name" value="Aar2_N"/>
    <property type="match status" value="1"/>
</dbReference>
<feature type="compositionally biased region" description="Acidic residues" evidence="2">
    <location>
        <begin position="400"/>
        <end position="409"/>
    </location>
</feature>
<dbReference type="EMBL" id="ML992502">
    <property type="protein sequence ID" value="KAF2226249.1"/>
    <property type="molecule type" value="Genomic_DNA"/>
</dbReference>
<dbReference type="Pfam" id="PF20981">
    <property type="entry name" value="AAR2_1st"/>
    <property type="match status" value="1"/>
</dbReference>
<feature type="compositionally biased region" description="Acidic residues" evidence="2">
    <location>
        <begin position="444"/>
        <end position="460"/>
    </location>
</feature>
<reference evidence="6" key="1">
    <citation type="journal article" date="2020" name="Stud. Mycol.">
        <title>101 Dothideomycetes genomes: A test case for predicting lifestyles and emergence of pathogens.</title>
        <authorList>
            <person name="Haridas S."/>
            <person name="Albert R."/>
            <person name="Binder M."/>
            <person name="Bloem J."/>
            <person name="LaButti K."/>
            <person name="Salamov A."/>
            <person name="Andreopoulos B."/>
            <person name="Baker S."/>
            <person name="Barry K."/>
            <person name="Bills G."/>
            <person name="Bluhm B."/>
            <person name="Cannon C."/>
            <person name="Castanera R."/>
            <person name="Culley D."/>
            <person name="Daum C."/>
            <person name="Ezra D."/>
            <person name="Gonzalez J."/>
            <person name="Henrissat B."/>
            <person name="Kuo A."/>
            <person name="Liang C."/>
            <person name="Lipzen A."/>
            <person name="Lutzoni F."/>
            <person name="Magnuson J."/>
            <person name="Mondo S."/>
            <person name="Nolan M."/>
            <person name="Ohm R."/>
            <person name="Pangilinan J."/>
            <person name="Park H.-J."/>
            <person name="Ramirez L."/>
            <person name="Alfaro M."/>
            <person name="Sun H."/>
            <person name="Tritt A."/>
            <person name="Yoshinaga Y."/>
            <person name="Zwiers L.-H."/>
            <person name="Turgeon B."/>
            <person name="Goodwin S."/>
            <person name="Spatafora J."/>
            <person name="Crous P."/>
            <person name="Grigoriev I."/>
        </authorList>
    </citation>
    <scope>NUCLEOTIDE SEQUENCE [LARGE SCALE GENOMIC DNA]</scope>
    <source>
        <strain evidence="6">CECT 20119</strain>
    </source>
</reference>
<dbReference type="InterPro" id="IPR038516">
    <property type="entry name" value="AAR2_N_sf"/>
</dbReference>
<feature type="region of interest" description="Disordered" evidence="2">
    <location>
        <begin position="429"/>
        <end position="460"/>
    </location>
</feature>
<evidence type="ECO:0000259" key="4">
    <source>
        <dbReference type="Pfam" id="PF20981"/>
    </source>
</evidence>
<dbReference type="PANTHER" id="PTHR12689:SF4">
    <property type="entry name" value="PROTEIN AAR2 HOMOLOG"/>
    <property type="match status" value="1"/>
</dbReference>
<evidence type="ECO:0000313" key="5">
    <source>
        <dbReference type="EMBL" id="KAF2226249.1"/>
    </source>
</evidence>
<dbReference type="InterPro" id="IPR007946">
    <property type="entry name" value="AAR2"/>
</dbReference>
<evidence type="ECO:0000313" key="6">
    <source>
        <dbReference type="Proteomes" id="UP000799538"/>
    </source>
</evidence>
<gene>
    <name evidence="5" type="ORF">BDZ85DRAFT_210920</name>
</gene>
<feature type="region of interest" description="Disordered" evidence="2">
    <location>
        <begin position="390"/>
        <end position="409"/>
    </location>
</feature>
<proteinExistence type="inferred from homology"/>
<dbReference type="CDD" id="cd13778">
    <property type="entry name" value="Aar2_C"/>
    <property type="match status" value="1"/>
</dbReference>
<dbReference type="OrthoDB" id="201752at2759"/>
<dbReference type="AlphaFoldDB" id="A0A6A6GL01"/>
<organism evidence="5 6">
    <name type="scientific">Elsinoe ampelina</name>
    <dbReference type="NCBI Taxonomy" id="302913"/>
    <lineage>
        <taxon>Eukaryota</taxon>
        <taxon>Fungi</taxon>
        <taxon>Dikarya</taxon>
        <taxon>Ascomycota</taxon>
        <taxon>Pezizomycotina</taxon>
        <taxon>Dothideomycetes</taxon>
        <taxon>Dothideomycetidae</taxon>
        <taxon>Myriangiales</taxon>
        <taxon>Elsinoaceae</taxon>
        <taxon>Elsinoe</taxon>
    </lineage>
</organism>
<feature type="domain" description="AAR2 N-terminal" evidence="4">
    <location>
        <begin position="6"/>
        <end position="147"/>
    </location>
</feature>
<dbReference type="InterPro" id="IPR038514">
    <property type="entry name" value="AAR2_C_sf"/>
</dbReference>
<comment type="similarity">
    <text evidence="1">Belongs to the AAR2 family.</text>
</comment>
<accession>A0A6A6GL01</accession>
<sequence>MDEISPALLLIDLPSKALCGIDLLSFTTTPSFRGIKSLPPGLHFLFTAPHSTLAVRHGSWFSIPNDASSSPPALVLKQWDTATESLRPVTDPAAILSRRANLGSIWKTGMAPYRQRAGDHTGPVSSSDPNSFPGLTSSITADYLSHVFASPEEHWHLTSYTDTFSLNSALQSVPSTQTYEPEPPLHLLPIDLRRTWPSTATGRERTEAARDRSWYLLDICSQRPLSTAPSTPYPPFSSQSPVSTDLAPILAELQFTFLTSLTLNNFATLEQWRRLLRLVLTCRSAIPSHPTFFTSFLSTLQAQMQRAGDDELRTLFLEEEVDSEGRSFLAGLLAGFRKGVENGKDAGANGLKDVWAALRALEGTLFELYGWELDDVAHYPISSGGVGHGDGGVAGGFAEDGGEDEDDEDGEYAPAFVELTQEQMDELGIEGTPGMQSDGLGGASDEEYETMDIEDMDARF</sequence>
<evidence type="ECO:0000256" key="1">
    <source>
        <dbReference type="ARBA" id="ARBA00006281"/>
    </source>
</evidence>
<dbReference type="PANTHER" id="PTHR12689">
    <property type="entry name" value="A1 CISTRON SPLICING FACTOR AAR2-RELATED"/>
    <property type="match status" value="1"/>
</dbReference>